<dbReference type="InterPro" id="IPR057727">
    <property type="entry name" value="WCX_dom"/>
</dbReference>
<dbReference type="OrthoDB" id="6521217at2"/>
<feature type="domain" description="Helix-turn-helix type 11" evidence="1">
    <location>
        <begin position="10"/>
        <end position="46"/>
    </location>
</feature>
<dbReference type="AlphaFoldDB" id="E4TYD5"/>
<dbReference type="Pfam" id="PF25583">
    <property type="entry name" value="WCX"/>
    <property type="match status" value="1"/>
</dbReference>
<keyword evidence="5" id="KW-1185">Reference proteome</keyword>
<dbReference type="RefSeq" id="WP_013461277.1">
    <property type="nucleotide sequence ID" value="NC_014762.1"/>
</dbReference>
<dbReference type="PANTHER" id="PTHR34580">
    <property type="match status" value="1"/>
</dbReference>
<dbReference type="InterPro" id="IPR051534">
    <property type="entry name" value="CBASS_pafABC_assoc_protein"/>
</dbReference>
<feature type="domain" description="WCX" evidence="3">
    <location>
        <begin position="212"/>
        <end position="287"/>
    </location>
</feature>
<dbReference type="PROSITE" id="PS52050">
    <property type="entry name" value="WYL"/>
    <property type="match status" value="1"/>
</dbReference>
<dbReference type="InterPro" id="IPR013196">
    <property type="entry name" value="HTH_11"/>
</dbReference>
<gene>
    <name evidence="4" type="ordered locus">Sulku_2420</name>
</gene>
<protein>
    <submittedName>
        <fullName evidence="4">Helix-turn-helix, type 11 domain-containing protein</fullName>
    </submittedName>
</protein>
<dbReference type="STRING" id="709032.Sulku_2420"/>
<dbReference type="Pfam" id="PF13280">
    <property type="entry name" value="WYL"/>
    <property type="match status" value="1"/>
</dbReference>
<dbReference type="PANTHER" id="PTHR34580:SF1">
    <property type="entry name" value="PROTEIN PAFC"/>
    <property type="match status" value="1"/>
</dbReference>
<evidence type="ECO:0000259" key="2">
    <source>
        <dbReference type="Pfam" id="PF13280"/>
    </source>
</evidence>
<dbReference type="EMBL" id="CP002355">
    <property type="protein sequence ID" value="ADR35080.1"/>
    <property type="molecule type" value="Genomic_DNA"/>
</dbReference>
<dbReference type="InterPro" id="IPR036388">
    <property type="entry name" value="WH-like_DNA-bd_sf"/>
</dbReference>
<sequence>MKEHDKTAFRLSSILIKLNEGDHPSIDELAKEYNVHKRTIQRDINERLSYLPIQKDNGRISLDPAYLGKLSTDEIRNFAALSGVKSLFPTLDNTFLRRIFDDAVRSAYLVKGHHYENLSGKDEIFKRIEEAIIHHKKLTFWYKSTQRTVEPYRLINQKGIWYLAAVEDKLKSFSIAKIFEPLITGEVFVPDASISELIEKSETQWIGIETKEAVFQIDSEASPYFRRRNLIPDQTIEKELEDGGLIVSGRFTDETQALNIVGYWLPHIKILSPIDLHDTFRMQLKKYIEQEY</sequence>
<name>E4TYD5_SULKY</name>
<dbReference type="KEGG" id="sku:Sulku_2420"/>
<dbReference type="Proteomes" id="UP000008721">
    <property type="component" value="Chromosome"/>
</dbReference>
<feature type="domain" description="WYL" evidence="2">
    <location>
        <begin position="123"/>
        <end position="174"/>
    </location>
</feature>
<dbReference type="Pfam" id="PF08279">
    <property type="entry name" value="HTH_11"/>
    <property type="match status" value="1"/>
</dbReference>
<evidence type="ECO:0000259" key="1">
    <source>
        <dbReference type="Pfam" id="PF08279"/>
    </source>
</evidence>
<evidence type="ECO:0000313" key="5">
    <source>
        <dbReference type="Proteomes" id="UP000008721"/>
    </source>
</evidence>
<proteinExistence type="predicted"/>
<organism evidence="4 5">
    <name type="scientific">Sulfuricurvum kujiense (strain ATCC BAA-921 / DSM 16994 / JCM 11577 / YK-1)</name>
    <dbReference type="NCBI Taxonomy" id="709032"/>
    <lineage>
        <taxon>Bacteria</taxon>
        <taxon>Pseudomonadati</taxon>
        <taxon>Campylobacterota</taxon>
        <taxon>Epsilonproteobacteria</taxon>
        <taxon>Campylobacterales</taxon>
        <taxon>Sulfurimonadaceae</taxon>
        <taxon>Sulfuricurvum</taxon>
    </lineage>
</organism>
<dbReference type="Gene3D" id="1.10.10.10">
    <property type="entry name" value="Winged helix-like DNA-binding domain superfamily/Winged helix DNA-binding domain"/>
    <property type="match status" value="1"/>
</dbReference>
<dbReference type="HOGENOM" id="CLU_041141_10_0_7"/>
<reference evidence="4 5" key="1">
    <citation type="journal article" date="2012" name="Stand. Genomic Sci.">
        <title>Complete genome sequence of the sulfur compounds oxidizing chemolithoautotroph Sulfuricurvum kujiense type strain (YK-1(T)).</title>
        <authorList>
            <person name="Han C."/>
            <person name="Kotsyurbenko O."/>
            <person name="Chertkov O."/>
            <person name="Held B."/>
            <person name="Lapidus A."/>
            <person name="Nolan M."/>
            <person name="Lucas S."/>
            <person name="Hammon N."/>
            <person name="Deshpande S."/>
            <person name="Cheng J.F."/>
            <person name="Tapia R."/>
            <person name="Goodwin L.A."/>
            <person name="Pitluck S."/>
            <person name="Liolios K."/>
            <person name="Pagani I."/>
            <person name="Ivanova N."/>
            <person name="Mavromatis K."/>
            <person name="Mikhailova N."/>
            <person name="Pati A."/>
            <person name="Chen A."/>
            <person name="Palaniappan K."/>
            <person name="Land M."/>
            <person name="Hauser L."/>
            <person name="Chang Y.J."/>
            <person name="Jeffries C.D."/>
            <person name="Brambilla E.M."/>
            <person name="Rohde M."/>
            <person name="Spring S."/>
            <person name="Sikorski J."/>
            <person name="Goker M."/>
            <person name="Woyke T."/>
            <person name="Bristow J."/>
            <person name="Eisen J.A."/>
            <person name="Markowitz V."/>
            <person name="Hugenholtz P."/>
            <person name="Kyrpides N.C."/>
            <person name="Klenk H.P."/>
            <person name="Detter J.C."/>
        </authorList>
    </citation>
    <scope>NUCLEOTIDE SEQUENCE [LARGE SCALE GENOMIC DNA]</scope>
    <source>
        <strain evidence="5">ATCC BAA-921 / DSM 16994 / JCM 11577 / YK-1</strain>
    </source>
</reference>
<evidence type="ECO:0000259" key="3">
    <source>
        <dbReference type="Pfam" id="PF25583"/>
    </source>
</evidence>
<dbReference type="eggNOG" id="COG2378">
    <property type="taxonomic scope" value="Bacteria"/>
</dbReference>
<accession>E4TYD5</accession>
<evidence type="ECO:0000313" key="4">
    <source>
        <dbReference type="EMBL" id="ADR35080.1"/>
    </source>
</evidence>
<dbReference type="InterPro" id="IPR026881">
    <property type="entry name" value="WYL_dom"/>
</dbReference>